<dbReference type="EC" id="2.5.1.-" evidence="2"/>
<accession>A0A2I0I3X6</accession>
<dbReference type="PANTHER" id="PTHR10291">
    <property type="entry name" value="DEHYDRODOLICHYL DIPHOSPHATE SYNTHASE FAMILY MEMBER"/>
    <property type="match status" value="1"/>
</dbReference>
<dbReference type="InterPro" id="IPR001441">
    <property type="entry name" value="UPP_synth-like"/>
</dbReference>
<dbReference type="GO" id="GO:0009668">
    <property type="term" value="P:plastid membrane organization"/>
    <property type="evidence" value="ECO:0007669"/>
    <property type="project" value="TreeGrafter"/>
</dbReference>
<dbReference type="InterPro" id="IPR036424">
    <property type="entry name" value="UPP_synth-like_sf"/>
</dbReference>
<dbReference type="Pfam" id="PF01255">
    <property type="entry name" value="Prenyltransf"/>
    <property type="match status" value="1"/>
</dbReference>
<dbReference type="GO" id="GO:0009570">
    <property type="term" value="C:chloroplast stroma"/>
    <property type="evidence" value="ECO:0007669"/>
    <property type="project" value="TreeGrafter"/>
</dbReference>
<dbReference type="Gene3D" id="3.40.1180.10">
    <property type="entry name" value="Decaprenyl diphosphate synthase-like"/>
    <property type="match status" value="1"/>
</dbReference>
<organism evidence="3 4">
    <name type="scientific">Punica granatum</name>
    <name type="common">Pomegranate</name>
    <dbReference type="NCBI Taxonomy" id="22663"/>
    <lineage>
        <taxon>Eukaryota</taxon>
        <taxon>Viridiplantae</taxon>
        <taxon>Streptophyta</taxon>
        <taxon>Embryophyta</taxon>
        <taxon>Tracheophyta</taxon>
        <taxon>Spermatophyta</taxon>
        <taxon>Magnoliopsida</taxon>
        <taxon>eudicotyledons</taxon>
        <taxon>Gunneridae</taxon>
        <taxon>Pentapetalae</taxon>
        <taxon>rosids</taxon>
        <taxon>malvids</taxon>
        <taxon>Myrtales</taxon>
        <taxon>Lythraceae</taxon>
        <taxon>Punica</taxon>
    </lineage>
</organism>
<dbReference type="GO" id="GO:0009409">
    <property type="term" value="P:response to cold"/>
    <property type="evidence" value="ECO:0007669"/>
    <property type="project" value="TreeGrafter"/>
</dbReference>
<sequence length="142" mass="16410">MAGDSSKLTKSLRRVLIKVEQLTKQNSQFHLIFAINYSRKSDVTQACKSIAHRVKDSLIHPEDIDEELIEKELATSCVEFPCPDLLIRTSGELRLRNFMLWQLAHTELYFTQALWPDFGKTEFVKALRSFQQRHGPYGSPND</sequence>
<gene>
    <name evidence="3" type="ORF">CRG98_041190</name>
</gene>
<evidence type="ECO:0000313" key="4">
    <source>
        <dbReference type="Proteomes" id="UP000233551"/>
    </source>
</evidence>
<dbReference type="AlphaFoldDB" id="A0A2I0I3X6"/>
<dbReference type="SUPFAM" id="SSF64005">
    <property type="entry name" value="Undecaprenyl diphosphate synthase"/>
    <property type="match status" value="1"/>
</dbReference>
<evidence type="ECO:0000256" key="2">
    <source>
        <dbReference type="RuleBase" id="RU363018"/>
    </source>
</evidence>
<dbReference type="Proteomes" id="UP000233551">
    <property type="component" value="Unassembled WGS sequence"/>
</dbReference>
<evidence type="ECO:0000313" key="3">
    <source>
        <dbReference type="EMBL" id="PKI38410.1"/>
    </source>
</evidence>
<comment type="similarity">
    <text evidence="2">Belongs to the UPP synthase family.</text>
</comment>
<dbReference type="STRING" id="22663.A0A2I0I3X6"/>
<dbReference type="NCBIfam" id="TIGR00055">
    <property type="entry name" value="uppS"/>
    <property type="match status" value="1"/>
</dbReference>
<comment type="caution">
    <text evidence="3">The sequence shown here is derived from an EMBL/GenBank/DDBJ whole genome shotgun (WGS) entry which is preliminary data.</text>
</comment>
<dbReference type="PANTHER" id="PTHR10291:SF0">
    <property type="entry name" value="DEHYDRODOLICHYL DIPHOSPHATE SYNTHASE 2"/>
    <property type="match status" value="1"/>
</dbReference>
<evidence type="ECO:0000256" key="1">
    <source>
        <dbReference type="ARBA" id="ARBA00022679"/>
    </source>
</evidence>
<reference evidence="3 4" key="1">
    <citation type="submission" date="2017-11" db="EMBL/GenBank/DDBJ databases">
        <title>De-novo sequencing of pomegranate (Punica granatum L.) genome.</title>
        <authorList>
            <person name="Akparov Z."/>
            <person name="Amiraslanov A."/>
            <person name="Hajiyeva S."/>
            <person name="Abbasov M."/>
            <person name="Kaur K."/>
            <person name="Hamwieh A."/>
            <person name="Solovyev V."/>
            <person name="Salamov A."/>
            <person name="Braich B."/>
            <person name="Kosarev P."/>
            <person name="Mahmoud A."/>
            <person name="Hajiyev E."/>
            <person name="Babayeva S."/>
            <person name="Izzatullayeva V."/>
            <person name="Mammadov A."/>
            <person name="Mammadov A."/>
            <person name="Sharifova S."/>
            <person name="Ojaghi J."/>
            <person name="Eynullazada K."/>
            <person name="Bayramov B."/>
            <person name="Abdulazimova A."/>
            <person name="Shahmuradov I."/>
        </authorList>
    </citation>
    <scope>NUCLEOTIDE SEQUENCE [LARGE SCALE GENOMIC DNA]</scope>
    <source>
        <strain evidence="4">cv. AG2017</strain>
        <tissue evidence="3">Leaf</tissue>
    </source>
</reference>
<proteinExistence type="inferred from homology"/>
<name>A0A2I0I3X6_PUNGR</name>
<dbReference type="CDD" id="cd00475">
    <property type="entry name" value="Cis_IPPS"/>
    <property type="match status" value="1"/>
</dbReference>
<dbReference type="EMBL" id="PGOL01004106">
    <property type="protein sequence ID" value="PKI38410.1"/>
    <property type="molecule type" value="Genomic_DNA"/>
</dbReference>
<dbReference type="GO" id="GO:0045547">
    <property type="term" value="F:ditrans,polycis-polyprenyl diphosphate synthase [(2E,6E)-farnesyl diphosphate specific] activity"/>
    <property type="evidence" value="ECO:0007669"/>
    <property type="project" value="TreeGrafter"/>
</dbReference>
<dbReference type="GO" id="GO:0016094">
    <property type="term" value="P:polyprenol biosynthetic process"/>
    <property type="evidence" value="ECO:0007669"/>
    <property type="project" value="TreeGrafter"/>
</dbReference>
<protein>
    <recommendedName>
        <fullName evidence="2">Alkyl transferase</fullName>
        <ecNumber evidence="2">2.5.1.-</ecNumber>
    </recommendedName>
</protein>
<keyword evidence="4" id="KW-1185">Reference proteome</keyword>
<keyword evidence="1 2" id="KW-0808">Transferase</keyword>